<evidence type="ECO:0000313" key="1">
    <source>
        <dbReference type="EMBL" id="RCX08286.1"/>
    </source>
</evidence>
<gene>
    <name evidence="1" type="ORF">DFR45_109107</name>
</gene>
<keyword evidence="2" id="KW-1185">Reference proteome</keyword>
<organism evidence="1 2">
    <name type="scientific">Extensimonas vulgaris</name>
    <dbReference type="NCBI Taxonomy" id="1031594"/>
    <lineage>
        <taxon>Bacteria</taxon>
        <taxon>Pseudomonadati</taxon>
        <taxon>Pseudomonadota</taxon>
        <taxon>Betaproteobacteria</taxon>
        <taxon>Burkholderiales</taxon>
        <taxon>Comamonadaceae</taxon>
        <taxon>Extensimonas</taxon>
    </lineage>
</organism>
<comment type="caution">
    <text evidence="1">The sequence shown here is derived from an EMBL/GenBank/DDBJ whole genome shotgun (WGS) entry which is preliminary data.</text>
</comment>
<evidence type="ECO:0000313" key="2">
    <source>
        <dbReference type="Proteomes" id="UP000252174"/>
    </source>
</evidence>
<accession>A0A369AJ26</accession>
<dbReference type="EMBL" id="QPJU01000009">
    <property type="protein sequence ID" value="RCX08286.1"/>
    <property type="molecule type" value="Genomic_DNA"/>
</dbReference>
<protein>
    <submittedName>
        <fullName evidence="1">Uncharacterized protein</fullName>
    </submittedName>
</protein>
<proteinExistence type="predicted"/>
<name>A0A369AJ26_9BURK</name>
<reference evidence="1 2" key="1">
    <citation type="submission" date="2018-07" db="EMBL/GenBank/DDBJ databases">
        <title>Genomic Encyclopedia of Type Strains, Phase IV (KMG-IV): sequencing the most valuable type-strain genomes for metagenomic binning, comparative biology and taxonomic classification.</title>
        <authorList>
            <person name="Goeker M."/>
        </authorList>
    </citation>
    <scope>NUCLEOTIDE SEQUENCE [LARGE SCALE GENOMIC DNA]</scope>
    <source>
        <strain evidence="1 2">DSM 100911</strain>
    </source>
</reference>
<dbReference type="OrthoDB" id="8910287at2"/>
<dbReference type="RefSeq" id="WP_114484022.1">
    <property type="nucleotide sequence ID" value="NZ_QPJU01000009.1"/>
</dbReference>
<sequence>MNRTQRRQRDTLTRQLRAHIAEHGIEAVLDKMFGPGSWRYDAREQLWIVPDSKDTGPGRAYYCVRANGDWFKARLDTVHTQ</sequence>
<dbReference type="Proteomes" id="UP000252174">
    <property type="component" value="Unassembled WGS sequence"/>
</dbReference>
<dbReference type="AlphaFoldDB" id="A0A369AJ26"/>